<protein>
    <submittedName>
        <fullName evidence="5">Carboxypeptidase regulatory-like domain-containing protein</fullName>
    </submittedName>
</protein>
<keyword evidence="1 3" id="KW-0732">Signal</keyword>
<evidence type="ECO:0000259" key="4">
    <source>
        <dbReference type="SMART" id="SM00560"/>
    </source>
</evidence>
<dbReference type="InterPro" id="IPR013784">
    <property type="entry name" value="Carb-bd-like_fold"/>
</dbReference>
<feature type="chain" id="PRO_5008383326" evidence="3">
    <location>
        <begin position="26"/>
        <end position="1548"/>
    </location>
</feature>
<name>A0A1A9AAE4_9ACTN</name>
<keyword evidence="2" id="KW-1015">Disulfide bond</keyword>
<keyword evidence="5" id="KW-0378">Hydrolase</keyword>
<dbReference type="PANTHER" id="PTHR46943:SF1">
    <property type="entry name" value="PENTRAXIN-RELATED PROTEIN PTX3"/>
    <property type="match status" value="1"/>
</dbReference>
<evidence type="ECO:0000313" key="5">
    <source>
        <dbReference type="EMBL" id="SBT53105.1"/>
    </source>
</evidence>
<dbReference type="GO" id="GO:0030246">
    <property type="term" value="F:carbohydrate binding"/>
    <property type="evidence" value="ECO:0007669"/>
    <property type="project" value="InterPro"/>
</dbReference>
<keyword evidence="5" id="KW-0645">Protease</keyword>
<dbReference type="GO" id="GO:0006955">
    <property type="term" value="P:immune response"/>
    <property type="evidence" value="ECO:0007669"/>
    <property type="project" value="InterPro"/>
</dbReference>
<proteinExistence type="predicted"/>
<keyword evidence="6" id="KW-1185">Reference proteome</keyword>
<sequence>MPGAGRSRRPVALLLALLLPLTAVAAVRTPAAAAAPATRCPDSAPDETAAVRAAAACHGQVEVASARGEKVQVLANPNGSFTARSAAVVQRVRDARGRWVAPDPTLHRTVEGRLVPAATSLAISFSGGGTGPAATIGKGSAEVSLHWPTALPAPRIAGPRATYPDVLPGVDLVLTAGVEGYSELLVVRDARAAANPALATVRFRTTARGLRLRQGRAGDVTAVDDAGSVLFGSGTPAMWDSSTPGDRAAGPNLGSRLVRPGARSGAMPVRLAGADLVIRPDLTMLRAKATRFPVYIDPALGKSAWTMINSTFPSQSYWSYDRQDCPDPYGSIQCAKVGYTTVPQSMIYRSLFAFGIGTLLHKHVQDAKLSMDTVYSYTNTDYGTQVRVTGGISSGTTWSNNAGSWGAVVATANSHAHDRVRRRTEWGVTGAVQKAAGGTNGTLTFGLRAVDESDKNHWKKFDAGTALLTVIYNSYPNAPDNLSVANGPCRTGTARPYVRTLTPALSARLTDPDGTARLLKGTFYWWKLSGGSRNGTDSVAQGSVVAGQYAHVTIPAGRLTDGGIYVVQAITYDGIDSGQYSTTCEFQVDVTPPGAPSGVTSTTYPNDGQAHGGVGTAGSFTFKPPTTVPADFDGYAYTLDPGVSAASATQVTAGATDHTATVSLTPVVDQTYNLRVWSRDKAGNFSTSPYTYTFSVRAGTGPDARWMFDDQAGTDISAHGNTLTVTGGSWVAGRGSFGKALLLDGTAAYAATGGPITTRDPQTGGPVTVHSNRSFSVATTVRLDSTAGSGQRVIVAQDGSRTSPFLLSYSVTDKKWRFAVAGSDADAPATVAVLSNTTVATGVWTRLLATYDGTTHALKLYVNGVLQTATATGTTFDATGPVTVGRGRWAGAPAAYFPGAVDDVRVYGRAVLSTESEFTLLQLPNPPIVTTPGGTTAYVGQSLSAVLSAGGDPAVTKVQYQLGVSGTVTTVALPTAGGQTTVSLTGTTVGTPMLLVQGIDTAGAKSPVTSTLLTFKEAPALTGQVVDAITDAPLAGITVELNPGNLTRTTSATGTYSFTGIAAGTYEVTATNGGNGCAGEIATTEVDLDRVVTIDLRLAPESDVYGYTCKTTPNTPFVAGTTKLSVLNLAQIALPFPLPYYGRTYSAAWVSPYGAVTFKDPGDTIPFRAVSLPDRAKAPHAAVFPFWDDVYVDSQSSIWTATTGSGAGQRFLVEWRNVTFYNSSARFSFEVQFAPDGNITFSYSGATDDRSKGGSAAVGITSPGGGYGLEYSFQDPVLTSGTAVTFVAPADPWPLSYGSLSGTVLRDGHPVRQAQLVLGQEVATSDDLGHYSFGDLEWGTYGVEANQACDAANAPNVEVDGDVTLDLPLTTYVDDYGYSCTWEQEAWIPGDTVVPGGAGDVTLPFAFPFYGGHWTSAYVCPGQLWNDSPADGSAGGEIEFWPGGNRIYDAQSSTLTAVVGTAPNRQFVIEARNYSFEERPDVRLSWETILGEDGTVKMIFKDPPDPSVMPYIAAIYLHPYDHDARWFEDNGEGFPTGKSVVIHPPVTP</sequence>
<gene>
    <name evidence="5" type="ORF">GA0070611_5955</name>
</gene>
<dbReference type="PATRIC" id="fig|261654.4.peg.6027"/>
<dbReference type="EMBL" id="LT594323">
    <property type="protein sequence ID" value="SBT53105.1"/>
    <property type="molecule type" value="Genomic_DNA"/>
</dbReference>
<evidence type="ECO:0000313" key="6">
    <source>
        <dbReference type="Proteomes" id="UP000199385"/>
    </source>
</evidence>
<dbReference type="STRING" id="261654.GA0070611_5955"/>
<dbReference type="InterPro" id="IPR006558">
    <property type="entry name" value="LamG-like"/>
</dbReference>
<dbReference type="NCBIfam" id="NF033679">
    <property type="entry name" value="DNRLRE_dom"/>
    <property type="match status" value="1"/>
</dbReference>
<dbReference type="Gene3D" id="2.60.40.1120">
    <property type="entry name" value="Carboxypeptidase-like, regulatory domain"/>
    <property type="match status" value="1"/>
</dbReference>
<dbReference type="Proteomes" id="UP000199385">
    <property type="component" value="Chromosome I"/>
</dbReference>
<dbReference type="SMART" id="SM00560">
    <property type="entry name" value="LamGL"/>
    <property type="match status" value="1"/>
</dbReference>
<reference evidence="6" key="1">
    <citation type="submission" date="2016-06" db="EMBL/GenBank/DDBJ databases">
        <authorList>
            <person name="Varghese N."/>
            <person name="Submissions Spin"/>
        </authorList>
    </citation>
    <scope>NUCLEOTIDE SEQUENCE [LARGE SCALE GENOMIC DNA]</scope>
    <source>
        <strain evidence="6">DSM 44815</strain>
    </source>
</reference>
<organism evidence="5 6">
    <name type="scientific">Micromonospora auratinigra</name>
    <dbReference type="NCBI Taxonomy" id="261654"/>
    <lineage>
        <taxon>Bacteria</taxon>
        <taxon>Bacillati</taxon>
        <taxon>Actinomycetota</taxon>
        <taxon>Actinomycetes</taxon>
        <taxon>Micromonosporales</taxon>
        <taxon>Micromonosporaceae</taxon>
        <taxon>Micromonospora</taxon>
    </lineage>
</organism>
<dbReference type="SUPFAM" id="SSF49452">
    <property type="entry name" value="Starch-binding domain-like"/>
    <property type="match status" value="1"/>
</dbReference>
<dbReference type="PANTHER" id="PTHR46943">
    <property type="entry name" value="PENTRAXIN-RELATED PROTEIN PTX3"/>
    <property type="match status" value="1"/>
</dbReference>
<accession>A0A1A9AAE4</accession>
<dbReference type="Pfam" id="PF13620">
    <property type="entry name" value="CarboxypepD_reg"/>
    <property type="match status" value="1"/>
</dbReference>
<dbReference type="InterPro" id="IPR013320">
    <property type="entry name" value="ConA-like_dom_sf"/>
</dbReference>
<dbReference type="GO" id="GO:0004180">
    <property type="term" value="F:carboxypeptidase activity"/>
    <property type="evidence" value="ECO:0007669"/>
    <property type="project" value="UniProtKB-KW"/>
</dbReference>
<evidence type="ECO:0000256" key="2">
    <source>
        <dbReference type="ARBA" id="ARBA00023157"/>
    </source>
</evidence>
<evidence type="ECO:0000256" key="3">
    <source>
        <dbReference type="SAM" id="SignalP"/>
    </source>
</evidence>
<dbReference type="InterPro" id="IPR042837">
    <property type="entry name" value="PTX3"/>
</dbReference>
<keyword evidence="5" id="KW-0121">Carboxypeptidase</keyword>
<dbReference type="SUPFAM" id="SSF49899">
    <property type="entry name" value="Concanavalin A-like lectins/glucanases"/>
    <property type="match status" value="1"/>
</dbReference>
<dbReference type="Gene3D" id="2.60.120.200">
    <property type="match status" value="1"/>
</dbReference>
<dbReference type="RefSeq" id="WP_167604480.1">
    <property type="nucleotide sequence ID" value="NZ_LT594323.1"/>
</dbReference>
<feature type="signal peptide" evidence="3">
    <location>
        <begin position="1"/>
        <end position="25"/>
    </location>
</feature>
<feature type="domain" description="LamG-like jellyroll fold" evidence="4">
    <location>
        <begin position="773"/>
        <end position="915"/>
    </location>
</feature>
<evidence type="ECO:0000256" key="1">
    <source>
        <dbReference type="ARBA" id="ARBA00022729"/>
    </source>
</evidence>
<dbReference type="Pfam" id="PF13385">
    <property type="entry name" value="Laminin_G_3"/>
    <property type="match status" value="1"/>
</dbReference>